<accession>A0A8U0TQ21</accession>
<sequence length="498" mass="53854">MAFHANKCCRIVLCNHYVVKALSTQHMKLFAPSSTAKILRFYSSDTQEENELELVTLAHSIAAVTVTTQEVAVPGGRRRRLNEDVLPFSAFLTGDFCRRRSYLRVSMMGDCNLRCKHDKGTTAKRPLSLPKTRISQGSSPPLSYVPHPRVLTSAMALQQYHSRSGGGQHSKDVSCLSGYTVSTVQPDGSCSRTHRCGRIPQWSHIVKRSLYGGDGASSVAPSSKYGIGDLLATPSYQTKAAGSDTHTNVLSHNDTDCLRYTLTRGPKLIKNSSTRTSGIPSLCTLLRSAKTGHLLGQHSIRLCHRQTSRDVPQAKLKQPTQEHFGADANSSHYPKPDNPTTAQLTHTDAQGRASMVDVGSKSPTRRSATATATVHLGPTTFRLLRDNQLAKGDALAVAQLAGIMAAKQTSALIPLCHPLPLDHVSVTFNLDASRLAAVVTATAHTTGRTGVEMEALTAVTVAALTLYDMCKAVSHDIIVTDVKLVSKTGGKRDFHRET</sequence>
<dbReference type="FunFam" id="3.30.70.640:FF:000002">
    <property type="entry name" value="Molybdenum cofactor biosynthesis protein 1"/>
    <property type="match status" value="1"/>
</dbReference>
<feature type="region of interest" description="Disordered" evidence="6">
    <location>
        <begin position="306"/>
        <end position="351"/>
    </location>
</feature>
<dbReference type="Gene3D" id="3.30.70.640">
    <property type="entry name" value="Molybdopterin cofactor biosynthesis C (MoaC) domain"/>
    <property type="match status" value="1"/>
</dbReference>
<reference evidence="9" key="1">
    <citation type="submission" date="2025-08" db="UniProtKB">
        <authorList>
            <consortium name="RefSeq"/>
        </authorList>
    </citation>
    <scope>IDENTIFICATION</scope>
    <source>
        <tissue evidence="9">White muscle</tissue>
    </source>
</reference>
<evidence type="ECO:0000256" key="2">
    <source>
        <dbReference type="ARBA" id="ARBA00005046"/>
    </source>
</evidence>
<dbReference type="InterPro" id="IPR002820">
    <property type="entry name" value="Mopterin_CF_biosynth-C_dom"/>
</dbReference>
<comment type="pathway">
    <text evidence="2">Cofactor biosynthesis; molybdopterin biosynthesis.</text>
</comment>
<dbReference type="EC" id="4.6.1.17" evidence="3"/>
<evidence type="ECO:0000256" key="1">
    <source>
        <dbReference type="ARBA" id="ARBA00001637"/>
    </source>
</evidence>
<feature type="compositionally biased region" description="Polar residues" evidence="6">
    <location>
        <begin position="328"/>
        <end position="348"/>
    </location>
</feature>
<dbReference type="HAMAP" id="MF_01224_B">
    <property type="entry name" value="MoaC_B"/>
    <property type="match status" value="1"/>
</dbReference>
<name>A0A8U0TQ21_SALNM</name>
<evidence type="ECO:0000313" key="8">
    <source>
        <dbReference type="Proteomes" id="UP000808372"/>
    </source>
</evidence>
<dbReference type="InterPro" id="IPR023045">
    <property type="entry name" value="MoaC"/>
</dbReference>
<evidence type="ECO:0000256" key="3">
    <source>
        <dbReference type="ARBA" id="ARBA00012575"/>
    </source>
</evidence>
<dbReference type="NCBIfam" id="TIGR00581">
    <property type="entry name" value="moaC"/>
    <property type="match status" value="1"/>
</dbReference>
<evidence type="ECO:0000259" key="7">
    <source>
        <dbReference type="Pfam" id="PF01967"/>
    </source>
</evidence>
<dbReference type="NCBIfam" id="NF006870">
    <property type="entry name" value="PRK09364.1"/>
    <property type="match status" value="1"/>
</dbReference>
<evidence type="ECO:0000313" key="9">
    <source>
        <dbReference type="RefSeq" id="XP_038823514.1"/>
    </source>
</evidence>
<dbReference type="KEGG" id="snh:120023556"/>
<dbReference type="SUPFAM" id="SSF55040">
    <property type="entry name" value="Molybdenum cofactor biosynthesis protein C, MoaC"/>
    <property type="match status" value="1"/>
</dbReference>
<dbReference type="RefSeq" id="XP_038823514.1">
    <property type="nucleotide sequence ID" value="XM_038967586.1"/>
</dbReference>
<gene>
    <name evidence="9" type="primary">LOC120023556</name>
</gene>
<dbReference type="GeneID" id="120023556"/>
<dbReference type="InterPro" id="IPR036522">
    <property type="entry name" value="MoaC_sf"/>
</dbReference>
<feature type="domain" description="Molybdopterin cofactor biosynthesis C (MoaC)" evidence="7">
    <location>
        <begin position="355"/>
        <end position="490"/>
    </location>
</feature>
<dbReference type="InterPro" id="IPR050105">
    <property type="entry name" value="MoCo_biosynth_MoaA/MoaC"/>
</dbReference>
<dbReference type="PANTHER" id="PTHR22960">
    <property type="entry name" value="MOLYBDOPTERIN COFACTOR SYNTHESIS PROTEIN A"/>
    <property type="match status" value="1"/>
</dbReference>
<dbReference type="AlphaFoldDB" id="A0A8U0TQ21"/>
<comment type="catalytic activity">
    <reaction evidence="1">
        <text>(8S)-3',8-cyclo-7,8-dihydroguanosine 5'-triphosphate = cyclic pyranopterin phosphate + diphosphate</text>
        <dbReference type="Rhea" id="RHEA:49580"/>
        <dbReference type="ChEBI" id="CHEBI:33019"/>
        <dbReference type="ChEBI" id="CHEBI:59648"/>
        <dbReference type="ChEBI" id="CHEBI:131766"/>
        <dbReference type="EC" id="4.6.1.17"/>
    </reaction>
</comment>
<dbReference type="Pfam" id="PF01967">
    <property type="entry name" value="MoaC"/>
    <property type="match status" value="1"/>
</dbReference>
<proteinExistence type="inferred from homology"/>
<dbReference type="GO" id="GO:0006777">
    <property type="term" value="P:Mo-molybdopterin cofactor biosynthetic process"/>
    <property type="evidence" value="ECO:0007669"/>
    <property type="project" value="UniProtKB-KW"/>
</dbReference>
<protein>
    <recommendedName>
        <fullName evidence="3">cyclic pyranopterin monophosphate synthase</fullName>
        <ecNumber evidence="3">4.6.1.17</ecNumber>
    </recommendedName>
</protein>
<dbReference type="Proteomes" id="UP000808372">
    <property type="component" value="Chromosome 28"/>
</dbReference>
<dbReference type="CDD" id="cd01420">
    <property type="entry name" value="MoaC_PE"/>
    <property type="match status" value="1"/>
</dbReference>
<keyword evidence="5" id="KW-0456">Lyase</keyword>
<keyword evidence="8" id="KW-1185">Reference proteome</keyword>
<dbReference type="GO" id="GO:0061799">
    <property type="term" value="F:cyclic pyranopterin monophosphate synthase activity"/>
    <property type="evidence" value="ECO:0007669"/>
    <property type="project" value="UniProtKB-EC"/>
</dbReference>
<evidence type="ECO:0000256" key="4">
    <source>
        <dbReference type="ARBA" id="ARBA00023150"/>
    </source>
</evidence>
<evidence type="ECO:0000256" key="5">
    <source>
        <dbReference type="ARBA" id="ARBA00023239"/>
    </source>
</evidence>
<keyword evidence="4" id="KW-0501">Molybdenum cofactor biosynthesis</keyword>
<evidence type="ECO:0000256" key="6">
    <source>
        <dbReference type="SAM" id="MobiDB-lite"/>
    </source>
</evidence>
<dbReference type="InterPro" id="IPR047594">
    <property type="entry name" value="MoaC_bact/euk"/>
</dbReference>
<organism evidence="8 9">
    <name type="scientific">Salvelinus namaycush</name>
    <name type="common">Lake trout</name>
    <name type="synonym">Salmo namaycush</name>
    <dbReference type="NCBI Taxonomy" id="8040"/>
    <lineage>
        <taxon>Eukaryota</taxon>
        <taxon>Metazoa</taxon>
        <taxon>Chordata</taxon>
        <taxon>Craniata</taxon>
        <taxon>Vertebrata</taxon>
        <taxon>Euteleostomi</taxon>
        <taxon>Actinopterygii</taxon>
        <taxon>Neopterygii</taxon>
        <taxon>Teleostei</taxon>
        <taxon>Protacanthopterygii</taxon>
        <taxon>Salmoniformes</taxon>
        <taxon>Salmonidae</taxon>
        <taxon>Salmoninae</taxon>
        <taxon>Salvelinus</taxon>
    </lineage>
</organism>